<feature type="compositionally biased region" description="Basic and acidic residues" evidence="2">
    <location>
        <begin position="48"/>
        <end position="57"/>
    </location>
</feature>
<feature type="compositionally biased region" description="Polar residues" evidence="2">
    <location>
        <begin position="30"/>
        <end position="47"/>
    </location>
</feature>
<dbReference type="Gene3D" id="3.40.50.2300">
    <property type="match status" value="1"/>
</dbReference>
<comment type="caution">
    <text evidence="4">The sequence shown here is derived from an EMBL/GenBank/DDBJ whole genome shotgun (WGS) entry which is preliminary data.</text>
</comment>
<accession>A0A2P5BB26</accession>
<sequence length="231" mass="25079">MVLGNEAASDVKGKAVVTSDELETTDQIRKTTTTFADGGMSNNSSSTDDYHVEEAEKSSINSTTITTNDVHVKNKSSTTTGPSDDGQKKLSVLIVDDASFIRLMHSSIVRTLGLEPQVAENGQEAVDLHRSGASFDLILMDKEMPIMDGIKATRELRAMGVDTMIVGVTASEGAEIQTFLEAGLNECFTKPLYKDKLAPIVQLIKEAKHHVQARGNTTIYEFVSLKFNPII</sequence>
<dbReference type="InterPro" id="IPR001789">
    <property type="entry name" value="Sig_transdc_resp-reg_receiver"/>
</dbReference>
<keyword evidence="5" id="KW-1185">Reference proteome</keyword>
<dbReference type="PANTHER" id="PTHR43228">
    <property type="entry name" value="TWO-COMPONENT RESPONSE REGULATOR"/>
    <property type="match status" value="1"/>
</dbReference>
<evidence type="ECO:0000313" key="5">
    <source>
        <dbReference type="Proteomes" id="UP000237105"/>
    </source>
</evidence>
<dbReference type="Proteomes" id="UP000237105">
    <property type="component" value="Unassembled WGS sequence"/>
</dbReference>
<evidence type="ECO:0000313" key="4">
    <source>
        <dbReference type="EMBL" id="PON45987.1"/>
    </source>
</evidence>
<feature type="modified residue" description="4-aspartylphosphate" evidence="1">
    <location>
        <position position="141"/>
    </location>
</feature>
<feature type="region of interest" description="Disordered" evidence="2">
    <location>
        <begin position="1"/>
        <end position="87"/>
    </location>
</feature>
<dbReference type="InterPro" id="IPR052048">
    <property type="entry name" value="ST_Response_Regulator"/>
</dbReference>
<gene>
    <name evidence="4" type="primary">PanRR22</name>
    <name evidence="4" type="ORF">PanWU01x14_254950</name>
</gene>
<dbReference type="AlphaFoldDB" id="A0A2P5BB26"/>
<feature type="domain" description="Response regulatory" evidence="3">
    <location>
        <begin position="91"/>
        <end position="205"/>
    </location>
</feature>
<reference evidence="5" key="1">
    <citation type="submission" date="2016-06" db="EMBL/GenBank/DDBJ databases">
        <title>Parallel loss of symbiosis genes in relatives of nitrogen-fixing non-legume Parasponia.</title>
        <authorList>
            <person name="Van Velzen R."/>
            <person name="Holmer R."/>
            <person name="Bu F."/>
            <person name="Rutten L."/>
            <person name="Van Zeijl A."/>
            <person name="Liu W."/>
            <person name="Santuari L."/>
            <person name="Cao Q."/>
            <person name="Sharma T."/>
            <person name="Shen D."/>
            <person name="Roswanjaya Y."/>
            <person name="Wardhani T."/>
            <person name="Kalhor M.S."/>
            <person name="Jansen J."/>
            <person name="Van den Hoogen J."/>
            <person name="Gungor B."/>
            <person name="Hartog M."/>
            <person name="Hontelez J."/>
            <person name="Verver J."/>
            <person name="Yang W.-C."/>
            <person name="Schijlen E."/>
            <person name="Repin R."/>
            <person name="Schilthuizen M."/>
            <person name="Schranz E."/>
            <person name="Heidstra R."/>
            <person name="Miyata K."/>
            <person name="Fedorova E."/>
            <person name="Kohlen W."/>
            <person name="Bisseling T."/>
            <person name="Smit S."/>
            <person name="Geurts R."/>
        </authorList>
    </citation>
    <scope>NUCLEOTIDE SEQUENCE [LARGE SCALE GENOMIC DNA]</scope>
    <source>
        <strain evidence="5">cv. WU1-14</strain>
    </source>
</reference>
<evidence type="ECO:0000256" key="2">
    <source>
        <dbReference type="SAM" id="MobiDB-lite"/>
    </source>
</evidence>
<dbReference type="InterPro" id="IPR011006">
    <property type="entry name" value="CheY-like_superfamily"/>
</dbReference>
<dbReference type="SMART" id="SM00448">
    <property type="entry name" value="REC"/>
    <property type="match status" value="1"/>
</dbReference>
<dbReference type="PROSITE" id="PS50110">
    <property type="entry name" value="RESPONSE_REGULATORY"/>
    <property type="match status" value="1"/>
</dbReference>
<evidence type="ECO:0000259" key="3">
    <source>
        <dbReference type="PROSITE" id="PS50110"/>
    </source>
</evidence>
<dbReference type="STRING" id="3476.A0A2P5BB26"/>
<dbReference type="Pfam" id="PF00072">
    <property type="entry name" value="Response_reg"/>
    <property type="match status" value="1"/>
</dbReference>
<dbReference type="CDD" id="cd17546">
    <property type="entry name" value="REC_hyHK_CKI1_RcsC-like"/>
    <property type="match status" value="1"/>
</dbReference>
<protein>
    <submittedName>
        <fullName evidence="4">Two-component response regulator</fullName>
    </submittedName>
</protein>
<keyword evidence="1" id="KW-0597">Phosphoprotein</keyword>
<dbReference type="SUPFAM" id="SSF52172">
    <property type="entry name" value="CheY-like"/>
    <property type="match status" value="1"/>
</dbReference>
<organism evidence="4 5">
    <name type="scientific">Parasponia andersonii</name>
    <name type="common">Sponia andersonii</name>
    <dbReference type="NCBI Taxonomy" id="3476"/>
    <lineage>
        <taxon>Eukaryota</taxon>
        <taxon>Viridiplantae</taxon>
        <taxon>Streptophyta</taxon>
        <taxon>Embryophyta</taxon>
        <taxon>Tracheophyta</taxon>
        <taxon>Spermatophyta</taxon>
        <taxon>Magnoliopsida</taxon>
        <taxon>eudicotyledons</taxon>
        <taxon>Gunneridae</taxon>
        <taxon>Pentapetalae</taxon>
        <taxon>rosids</taxon>
        <taxon>fabids</taxon>
        <taxon>Rosales</taxon>
        <taxon>Cannabaceae</taxon>
        <taxon>Parasponia</taxon>
    </lineage>
</organism>
<dbReference type="EMBL" id="JXTB01000320">
    <property type="protein sequence ID" value="PON45987.1"/>
    <property type="molecule type" value="Genomic_DNA"/>
</dbReference>
<feature type="compositionally biased region" description="Low complexity" evidence="2">
    <location>
        <begin position="58"/>
        <end position="68"/>
    </location>
</feature>
<proteinExistence type="predicted"/>
<evidence type="ECO:0000256" key="1">
    <source>
        <dbReference type="PROSITE-ProRule" id="PRU00169"/>
    </source>
</evidence>
<dbReference type="GO" id="GO:0000160">
    <property type="term" value="P:phosphorelay signal transduction system"/>
    <property type="evidence" value="ECO:0007669"/>
    <property type="project" value="InterPro"/>
</dbReference>
<dbReference type="OrthoDB" id="21225at2759"/>
<dbReference type="PANTHER" id="PTHR43228:SF1">
    <property type="entry name" value="TWO-COMPONENT RESPONSE REGULATOR ARR22"/>
    <property type="match status" value="1"/>
</dbReference>
<name>A0A2P5BB26_PARAD</name>